<dbReference type="FunFam" id="3.30.565.10:FF:000037">
    <property type="entry name" value="Hybrid sensor histidine kinase/response regulator"/>
    <property type="match status" value="1"/>
</dbReference>
<dbReference type="Pfam" id="PF07494">
    <property type="entry name" value="Reg_prop"/>
    <property type="match status" value="6"/>
</dbReference>
<dbReference type="GO" id="GO:0000155">
    <property type="term" value="F:phosphorelay sensor kinase activity"/>
    <property type="evidence" value="ECO:0007669"/>
    <property type="project" value="InterPro"/>
</dbReference>
<dbReference type="SMR" id="B6VT07"/>
<evidence type="ECO:0000256" key="8">
    <source>
        <dbReference type="ARBA" id="ARBA00023012"/>
    </source>
</evidence>
<evidence type="ECO:0000313" key="19">
    <source>
        <dbReference type="Proteomes" id="UP000004849"/>
    </source>
</evidence>
<feature type="domain" description="Response regulatory" evidence="17">
    <location>
        <begin position="1066"/>
        <end position="1181"/>
    </location>
</feature>
<dbReference type="SMART" id="SM00342">
    <property type="entry name" value="HTH_ARAC"/>
    <property type="match status" value="1"/>
</dbReference>
<keyword evidence="14" id="KW-0732">Signal</keyword>
<feature type="domain" description="Histidine kinase" evidence="16">
    <location>
        <begin position="829"/>
        <end position="1048"/>
    </location>
</feature>
<protein>
    <recommendedName>
        <fullName evidence="2">histidine kinase</fullName>
        <ecNumber evidence="2">2.7.13.3</ecNumber>
    </recommendedName>
</protein>
<keyword evidence="5" id="KW-0547">Nucleotide-binding</keyword>
<evidence type="ECO:0000256" key="4">
    <source>
        <dbReference type="ARBA" id="ARBA00022679"/>
    </source>
</evidence>
<dbReference type="GO" id="GO:0003700">
    <property type="term" value="F:DNA-binding transcription factor activity"/>
    <property type="evidence" value="ECO:0007669"/>
    <property type="project" value="InterPro"/>
</dbReference>
<comment type="catalytic activity">
    <reaction evidence="1">
        <text>ATP + protein L-histidine = ADP + protein N-phospho-L-histidine.</text>
        <dbReference type="EC" id="2.7.13.3"/>
    </reaction>
</comment>
<evidence type="ECO:0000256" key="1">
    <source>
        <dbReference type="ARBA" id="ARBA00000085"/>
    </source>
</evidence>
<evidence type="ECO:0000256" key="6">
    <source>
        <dbReference type="ARBA" id="ARBA00022777"/>
    </source>
</evidence>
<dbReference type="Gene3D" id="2.60.40.10">
    <property type="entry name" value="Immunoglobulins"/>
    <property type="match status" value="1"/>
</dbReference>
<dbReference type="InterPro" id="IPR036097">
    <property type="entry name" value="HisK_dim/P_sf"/>
</dbReference>
<accession>B6VT07</accession>
<dbReference type="GO" id="GO:0043565">
    <property type="term" value="F:sequence-specific DNA binding"/>
    <property type="evidence" value="ECO:0007669"/>
    <property type="project" value="InterPro"/>
</dbReference>
<keyword evidence="9" id="KW-0805">Transcription regulation</keyword>
<dbReference type="Gene3D" id="3.40.50.2300">
    <property type="match status" value="1"/>
</dbReference>
<dbReference type="SMART" id="SM00448">
    <property type="entry name" value="REC"/>
    <property type="match status" value="1"/>
</dbReference>
<evidence type="ECO:0000256" key="14">
    <source>
        <dbReference type="SAM" id="SignalP"/>
    </source>
</evidence>
<dbReference type="Pfam" id="PF02518">
    <property type="entry name" value="HATPase_c"/>
    <property type="match status" value="1"/>
</dbReference>
<dbReference type="GO" id="GO:0005524">
    <property type="term" value="F:ATP binding"/>
    <property type="evidence" value="ECO:0007669"/>
    <property type="project" value="UniProtKB-KW"/>
</dbReference>
<reference evidence="18 19" key="2">
    <citation type="submission" date="2008-10" db="EMBL/GenBank/DDBJ databases">
        <authorList>
            <person name="Fulton L."/>
            <person name="Clifton S."/>
            <person name="Fulton B."/>
            <person name="Xu J."/>
            <person name="Minx P."/>
            <person name="Pepin K.H."/>
            <person name="Johnson M."/>
            <person name="Thiruvilangam P."/>
            <person name="Bhonagiri V."/>
            <person name="Nash W.E."/>
            <person name="Mardis E.R."/>
            <person name="Wilson R.K."/>
        </authorList>
    </citation>
    <scope>NUCLEOTIDE SEQUENCE [LARGE SCALE GENOMIC DNA]</scope>
    <source>
        <strain evidence="18 19">DSM 17855</strain>
    </source>
</reference>
<dbReference type="PROSITE" id="PS01124">
    <property type="entry name" value="HTH_ARAC_FAMILY_2"/>
    <property type="match status" value="1"/>
</dbReference>
<keyword evidence="13" id="KW-0472">Membrane</keyword>
<keyword evidence="7" id="KW-0067">ATP-binding</keyword>
<dbReference type="CDD" id="cd00082">
    <property type="entry name" value="HisKA"/>
    <property type="match status" value="1"/>
</dbReference>
<name>B6VT07_9BACT</name>
<dbReference type="PROSITE" id="PS50109">
    <property type="entry name" value="HIS_KIN"/>
    <property type="match status" value="1"/>
</dbReference>
<dbReference type="InterPro" id="IPR004358">
    <property type="entry name" value="Sig_transdc_His_kin-like_C"/>
</dbReference>
<feature type="transmembrane region" description="Helical" evidence="13">
    <location>
        <begin position="771"/>
        <end position="793"/>
    </location>
</feature>
<dbReference type="PANTHER" id="PTHR43547:SF2">
    <property type="entry name" value="HYBRID SIGNAL TRANSDUCTION HISTIDINE KINASE C"/>
    <property type="match status" value="1"/>
</dbReference>
<dbReference type="Gene3D" id="1.10.10.60">
    <property type="entry name" value="Homeodomain-like"/>
    <property type="match status" value="1"/>
</dbReference>
<reference evidence="18 19" key="1">
    <citation type="submission" date="2008-10" db="EMBL/GenBank/DDBJ databases">
        <title>Draft genome sequence of Bacteroides dorei (DSM 17855).</title>
        <authorList>
            <person name="Sudarsanam P."/>
            <person name="Ley R."/>
            <person name="Guruge J."/>
            <person name="Turnbaugh P.J."/>
            <person name="Mahowald M."/>
            <person name="Liep D."/>
            <person name="Gordon J."/>
        </authorList>
    </citation>
    <scope>NUCLEOTIDE SEQUENCE [LARGE SCALE GENOMIC DNA]</scope>
    <source>
        <strain evidence="18 19">DSM 17855</strain>
    </source>
</reference>
<dbReference type="EMBL" id="ABWZ01000013">
    <property type="protein sequence ID" value="EEB26891.1"/>
    <property type="molecule type" value="Genomic_DNA"/>
</dbReference>
<keyword evidence="10" id="KW-0238">DNA-binding</keyword>
<evidence type="ECO:0000256" key="2">
    <source>
        <dbReference type="ARBA" id="ARBA00012438"/>
    </source>
</evidence>
<sequence length="1308" mass="148946">MMKKNLLLILMCFVCGLVYAHDGLNFRNLDVKSGISDNYVRSVLRDQYGFMWFATLNGLNRYDGYQFKKYTTTQLGAYNNDIESIAEDAAGNIWIKGPVSYYIYDREQDKLENKIQPVLNKYGITGEVSYLTVDKDYNLWCTVMDTLFHYDFAKSKLHTFQLPGKEKMQQVVCRRSCAYLLFSNGEIARIDSNFQHIRPETRRTLSSGLQYNLYIDTVDRLWFYASHASGLQCYDTNQKQWIDYVGRQEVTDALITAVMDDGDGNLWIGTDDKGVYISYNQDKQLVRINKKSENPFSLADNHINCFFKDNQNTMWVGTGKQGVSFAALDKIAFNTCFLPEQEDVKCLQEDKEGNLWMGFDGEGLIRQDAGKASYTRFKMKKHSIPSDLIICSCLDAKSRLWFGTYGGGAFYEQGGTFIPLRNAAPASLKYIRRIAEDANGTIWFGTFMQGLYAMDADGNFTAYTMDSSILQTNSIMDLAYSGGRNLYVGTSSGLYSMDIYTRKMVPLTGNKAGTQSLPDSYITCLFYDSRGLLWIGTRTGMTVFDEKKDGMIHLSIEDGLSHQCIRAVTEDKYKNIWVATDHGITNIWVAASPTGKSSSYLCYPYFEEDGIGDMTFNSHSITCTGQGEILMGGIGGYLKITPRPTDFYNRSGNPVVFTDLLLANQKMEVGSRTSNGRILLPKNIQLLEEITMDYSDSNFALEVSSMDYQNRHKQQFAYRLGEQEEWVKLEGNRIHFNRLSYGTFRLQVKVYEPNGYDNPVSSLLIHVRPPFWLSLPAYGCYALMVIFLFLLILRNTQRKHKRLMEQQKHEMEITQQHEMDEAKMRFFTNVSHDLRTPLALIITPLEKLLASESARNLKADLELIHRNAVALLDEVNQLLDFRKLDKQKAQLSLSYGNLSDFVKETCDSFKELSLKNGIQLELNLMDADISMSFDRNKMQRILLNLLSNAAKYNREDGSVVVTVDKIRVSEKEHVRIQVADTGIGIKDENKEKVFDRFFQEQHAATTYVGSGIGLHIVKEYVTLHQGTIRITDNRPQGSIFVITLPVVGGTNEERQLCHGSQEEGISVLVVEDNDDFRRFLVGCLKEHYQVFEASNGKEALEILSQQSVQMVISDVMMPVMDGLELCHAVKTDIRFSHIPVILLTARTAEEHVLGGLREGADDYITKPFNLDILLLRIQKLLQWTQSNHEKFGKMEVSPSEITISSLDEQLIEKAIRIVEENMDNSEFSVEELSAQIGISRSGLYKKLMSITGKSPLEFMRILRLKRGKQLLEKSQLSISQIAYQVGLSPKQFAKYFKEEYGCLPSEYN</sequence>
<dbReference type="CDD" id="cd17574">
    <property type="entry name" value="REC_OmpR"/>
    <property type="match status" value="1"/>
</dbReference>
<dbReference type="InterPro" id="IPR003594">
    <property type="entry name" value="HATPase_dom"/>
</dbReference>
<evidence type="ECO:0000259" key="16">
    <source>
        <dbReference type="PROSITE" id="PS50109"/>
    </source>
</evidence>
<keyword evidence="6" id="KW-0418">Kinase</keyword>
<evidence type="ECO:0000256" key="13">
    <source>
        <dbReference type="SAM" id="Phobius"/>
    </source>
</evidence>
<dbReference type="SUPFAM" id="SSF52172">
    <property type="entry name" value="CheY-like"/>
    <property type="match status" value="1"/>
</dbReference>
<dbReference type="SUPFAM" id="SSF46689">
    <property type="entry name" value="Homeodomain-like"/>
    <property type="match status" value="1"/>
</dbReference>
<dbReference type="Pfam" id="PF00072">
    <property type="entry name" value="Response_reg"/>
    <property type="match status" value="1"/>
</dbReference>
<keyword evidence="3 12" id="KW-0597">Phosphoprotein</keyword>
<dbReference type="InterPro" id="IPR013783">
    <property type="entry name" value="Ig-like_fold"/>
</dbReference>
<dbReference type="InterPro" id="IPR011123">
    <property type="entry name" value="Y_Y_Y"/>
</dbReference>
<dbReference type="PRINTS" id="PR00344">
    <property type="entry name" value="BCTRLSENSOR"/>
</dbReference>
<dbReference type="Gene3D" id="1.10.287.130">
    <property type="match status" value="1"/>
</dbReference>
<keyword evidence="13" id="KW-1133">Transmembrane helix</keyword>
<dbReference type="FunFam" id="1.10.287.130:FF:000045">
    <property type="entry name" value="Two-component system sensor histidine kinase/response regulator"/>
    <property type="match status" value="1"/>
</dbReference>
<dbReference type="InterPro" id="IPR036890">
    <property type="entry name" value="HATPase_C_sf"/>
</dbReference>
<dbReference type="InterPro" id="IPR011110">
    <property type="entry name" value="Reg_prop"/>
</dbReference>
<evidence type="ECO:0000256" key="5">
    <source>
        <dbReference type="ARBA" id="ARBA00022741"/>
    </source>
</evidence>
<dbReference type="Gene3D" id="3.30.565.10">
    <property type="entry name" value="Histidine kinase-like ATPase, C-terminal domain"/>
    <property type="match status" value="1"/>
</dbReference>
<evidence type="ECO:0000259" key="15">
    <source>
        <dbReference type="PROSITE" id="PS01124"/>
    </source>
</evidence>
<dbReference type="SUPFAM" id="SSF63829">
    <property type="entry name" value="Calcium-dependent phosphotriesterase"/>
    <property type="match status" value="2"/>
</dbReference>
<dbReference type="InterPro" id="IPR018060">
    <property type="entry name" value="HTH_AraC"/>
</dbReference>
<dbReference type="SUPFAM" id="SSF47384">
    <property type="entry name" value="Homodimeric domain of signal transducing histidine kinase"/>
    <property type="match status" value="1"/>
</dbReference>
<keyword evidence="4" id="KW-0808">Transferase</keyword>
<dbReference type="PROSITE" id="PS00041">
    <property type="entry name" value="HTH_ARAC_FAMILY_1"/>
    <property type="match status" value="1"/>
</dbReference>
<dbReference type="InterPro" id="IPR005467">
    <property type="entry name" value="His_kinase_dom"/>
</dbReference>
<evidence type="ECO:0000256" key="9">
    <source>
        <dbReference type="ARBA" id="ARBA00023015"/>
    </source>
</evidence>
<dbReference type="InterPro" id="IPR015943">
    <property type="entry name" value="WD40/YVTN_repeat-like_dom_sf"/>
</dbReference>
<evidence type="ECO:0000256" key="10">
    <source>
        <dbReference type="ARBA" id="ARBA00023125"/>
    </source>
</evidence>
<dbReference type="InterPro" id="IPR003661">
    <property type="entry name" value="HisK_dim/P_dom"/>
</dbReference>
<feature type="modified residue" description="4-aspartylphosphate" evidence="12">
    <location>
        <position position="1114"/>
    </location>
</feature>
<dbReference type="SUPFAM" id="SSF55874">
    <property type="entry name" value="ATPase domain of HSP90 chaperone/DNA topoisomerase II/histidine kinase"/>
    <property type="match status" value="1"/>
</dbReference>
<dbReference type="Proteomes" id="UP000004849">
    <property type="component" value="Unassembled WGS sequence"/>
</dbReference>
<evidence type="ECO:0000259" key="17">
    <source>
        <dbReference type="PROSITE" id="PS50110"/>
    </source>
</evidence>
<dbReference type="InterPro" id="IPR009057">
    <property type="entry name" value="Homeodomain-like_sf"/>
</dbReference>
<dbReference type="EC" id="2.7.13.3" evidence="2"/>
<dbReference type="InterPro" id="IPR011006">
    <property type="entry name" value="CheY-like_superfamily"/>
</dbReference>
<dbReference type="SMART" id="SM00388">
    <property type="entry name" value="HisKA"/>
    <property type="match status" value="1"/>
</dbReference>
<evidence type="ECO:0000256" key="12">
    <source>
        <dbReference type="PROSITE-ProRule" id="PRU00169"/>
    </source>
</evidence>
<feature type="signal peptide" evidence="14">
    <location>
        <begin position="1"/>
        <end position="20"/>
    </location>
</feature>
<feature type="domain" description="HTH araC/xylS-type" evidence="15">
    <location>
        <begin position="1212"/>
        <end position="1308"/>
    </location>
</feature>
<dbReference type="InterPro" id="IPR018062">
    <property type="entry name" value="HTH_AraC-typ_CS"/>
</dbReference>
<feature type="chain" id="PRO_5002849065" description="histidine kinase" evidence="14">
    <location>
        <begin position="21"/>
        <end position="1308"/>
    </location>
</feature>
<gene>
    <name evidence="18" type="ORF">BACDOR_00577</name>
</gene>
<dbReference type="Pfam" id="PF07495">
    <property type="entry name" value="Y_Y_Y"/>
    <property type="match status" value="1"/>
</dbReference>
<dbReference type="HOGENOM" id="CLU_000445_28_1_10"/>
<keyword evidence="8" id="KW-0902">Two-component regulatory system</keyword>
<proteinExistence type="predicted"/>
<evidence type="ECO:0000256" key="11">
    <source>
        <dbReference type="ARBA" id="ARBA00023163"/>
    </source>
</evidence>
<dbReference type="SMART" id="SM00387">
    <property type="entry name" value="HATPase_c"/>
    <property type="match status" value="1"/>
</dbReference>
<organism evidence="18 19">
    <name type="scientific">Phocaeicola dorei DSM 17855</name>
    <dbReference type="NCBI Taxonomy" id="483217"/>
    <lineage>
        <taxon>Bacteria</taxon>
        <taxon>Pseudomonadati</taxon>
        <taxon>Bacteroidota</taxon>
        <taxon>Bacteroidia</taxon>
        <taxon>Bacteroidales</taxon>
        <taxon>Bacteroidaceae</taxon>
        <taxon>Phocaeicola</taxon>
    </lineage>
</organism>
<keyword evidence="11" id="KW-0804">Transcription</keyword>
<dbReference type="Gene3D" id="2.130.10.10">
    <property type="entry name" value="YVTN repeat-like/Quinoprotein amine dehydrogenase"/>
    <property type="match status" value="2"/>
</dbReference>
<dbReference type="Pfam" id="PF12833">
    <property type="entry name" value="HTH_18"/>
    <property type="match status" value="1"/>
</dbReference>
<keyword evidence="13" id="KW-0812">Transmembrane</keyword>
<dbReference type="PANTHER" id="PTHR43547">
    <property type="entry name" value="TWO-COMPONENT HISTIDINE KINASE"/>
    <property type="match status" value="1"/>
</dbReference>
<dbReference type="Pfam" id="PF00512">
    <property type="entry name" value="HisKA"/>
    <property type="match status" value="1"/>
</dbReference>
<evidence type="ECO:0000313" key="18">
    <source>
        <dbReference type="EMBL" id="EEB26891.1"/>
    </source>
</evidence>
<dbReference type="PROSITE" id="PS50110">
    <property type="entry name" value="RESPONSE_REGULATORY"/>
    <property type="match status" value="1"/>
</dbReference>
<evidence type="ECO:0000256" key="3">
    <source>
        <dbReference type="ARBA" id="ARBA00022553"/>
    </source>
</evidence>
<evidence type="ECO:0000256" key="7">
    <source>
        <dbReference type="ARBA" id="ARBA00022840"/>
    </source>
</evidence>
<dbReference type="InterPro" id="IPR001789">
    <property type="entry name" value="Sig_transdc_resp-reg_receiver"/>
</dbReference>